<dbReference type="eggNOG" id="ENOG502SBKV">
    <property type="taxonomic scope" value="Eukaryota"/>
</dbReference>
<feature type="compositionally biased region" description="Acidic residues" evidence="1">
    <location>
        <begin position="100"/>
        <end position="110"/>
    </location>
</feature>
<protein>
    <submittedName>
        <fullName evidence="2">Ribonuclease H1 small subunit</fullName>
    </submittedName>
</protein>
<dbReference type="GO" id="GO:0032299">
    <property type="term" value="C:ribonuclease H2 complex"/>
    <property type="evidence" value="ECO:0007669"/>
    <property type="project" value="InterPro"/>
</dbReference>
<dbReference type="RefSeq" id="XP_016757696.1">
    <property type="nucleotide sequence ID" value="XM_016900892.1"/>
</dbReference>
<feature type="region of interest" description="Disordered" evidence="1">
    <location>
        <begin position="77"/>
        <end position="110"/>
    </location>
</feature>
<dbReference type="GO" id="GO:0006401">
    <property type="term" value="P:RNA catabolic process"/>
    <property type="evidence" value="ECO:0007669"/>
    <property type="project" value="InterPro"/>
</dbReference>
<dbReference type="InterPro" id="IPR013924">
    <property type="entry name" value="RNase_H2_suC"/>
</dbReference>
<dbReference type="CDD" id="cd09271">
    <property type="entry name" value="RNase_H2-C"/>
    <property type="match status" value="1"/>
</dbReference>
<feature type="region of interest" description="Disordered" evidence="1">
    <location>
        <begin position="26"/>
        <end position="60"/>
    </location>
</feature>
<organism evidence="2 3">
    <name type="scientific">Sphaerulina musiva (strain SO2202)</name>
    <name type="common">Poplar stem canker fungus</name>
    <name type="synonym">Septoria musiva</name>
    <dbReference type="NCBI Taxonomy" id="692275"/>
    <lineage>
        <taxon>Eukaryota</taxon>
        <taxon>Fungi</taxon>
        <taxon>Dikarya</taxon>
        <taxon>Ascomycota</taxon>
        <taxon>Pezizomycotina</taxon>
        <taxon>Dothideomycetes</taxon>
        <taxon>Dothideomycetidae</taxon>
        <taxon>Mycosphaerellales</taxon>
        <taxon>Mycosphaerellaceae</taxon>
        <taxon>Sphaerulina</taxon>
    </lineage>
</organism>
<dbReference type="PANTHER" id="PTHR47204:SF1">
    <property type="entry name" value="RIBONUCLEASE H2 SUBUNIT C"/>
    <property type="match status" value="1"/>
</dbReference>
<feature type="compositionally biased region" description="Basic and acidic residues" evidence="1">
    <location>
        <begin position="47"/>
        <end position="56"/>
    </location>
</feature>
<proteinExistence type="predicted"/>
<dbReference type="PANTHER" id="PTHR47204">
    <property type="entry name" value="OS02G0168900 PROTEIN"/>
    <property type="match status" value="1"/>
</dbReference>
<dbReference type="HOGENOM" id="CLU_097632_0_0_1"/>
<dbReference type="Gene3D" id="2.40.128.680">
    <property type="match status" value="1"/>
</dbReference>
<dbReference type="Proteomes" id="UP000016931">
    <property type="component" value="Unassembled WGS sequence"/>
</dbReference>
<dbReference type="STRING" id="692275.N1QDM2"/>
<dbReference type="GeneID" id="27898029"/>
<sequence length="164" mass="18673">MLALQPSSSSKQPALIPNLLPCKIAHSGPIPTSQRHWNPLPTRSPKHHSDSHEVHFRGRKLRSKQLKLPENYTGVVAQKTERRLLPQQQEGQPQGRRNEIEEDQDEEDDDIQLPIEVKILETNGTFDQVVIWAHEAVPEGEDVYVKGIEEWIGFAESVGHPFVR</sequence>
<name>N1QDM2_SPHMS</name>
<dbReference type="Pfam" id="PF08615">
    <property type="entry name" value="RNase_H2_suC"/>
    <property type="match status" value="1"/>
</dbReference>
<dbReference type="AlphaFoldDB" id="N1QDM2"/>
<dbReference type="EMBL" id="KB456269">
    <property type="protein sequence ID" value="EMF09575.1"/>
    <property type="molecule type" value="Genomic_DNA"/>
</dbReference>
<evidence type="ECO:0000313" key="3">
    <source>
        <dbReference type="Proteomes" id="UP000016931"/>
    </source>
</evidence>
<dbReference type="OMA" id="GFAESMH"/>
<dbReference type="OrthoDB" id="6222486at2759"/>
<accession>N1QDM2</accession>
<gene>
    <name evidence="2" type="ORF">SEPMUDRAFT_111034</name>
</gene>
<evidence type="ECO:0000313" key="2">
    <source>
        <dbReference type="EMBL" id="EMF09575.1"/>
    </source>
</evidence>
<keyword evidence="3" id="KW-1185">Reference proteome</keyword>
<reference evidence="2 3" key="1">
    <citation type="journal article" date="2012" name="PLoS Pathog.">
        <title>Diverse lifestyles and strategies of plant pathogenesis encoded in the genomes of eighteen Dothideomycetes fungi.</title>
        <authorList>
            <person name="Ohm R.A."/>
            <person name="Feau N."/>
            <person name="Henrissat B."/>
            <person name="Schoch C.L."/>
            <person name="Horwitz B.A."/>
            <person name="Barry K.W."/>
            <person name="Condon B.J."/>
            <person name="Copeland A.C."/>
            <person name="Dhillon B."/>
            <person name="Glaser F."/>
            <person name="Hesse C.N."/>
            <person name="Kosti I."/>
            <person name="LaButti K."/>
            <person name="Lindquist E.A."/>
            <person name="Lucas S."/>
            <person name="Salamov A.A."/>
            <person name="Bradshaw R.E."/>
            <person name="Ciuffetti L."/>
            <person name="Hamelin R.C."/>
            <person name="Kema G.H.J."/>
            <person name="Lawrence C."/>
            <person name="Scott J.A."/>
            <person name="Spatafora J.W."/>
            <person name="Turgeon B.G."/>
            <person name="de Wit P.J.G.M."/>
            <person name="Zhong S."/>
            <person name="Goodwin S.B."/>
            <person name="Grigoriev I.V."/>
        </authorList>
    </citation>
    <scope>NUCLEOTIDE SEQUENCE [LARGE SCALE GENOMIC DNA]</scope>
    <source>
        <strain evidence="2 3">SO2202</strain>
    </source>
</reference>
<evidence type="ECO:0000256" key="1">
    <source>
        <dbReference type="SAM" id="MobiDB-lite"/>
    </source>
</evidence>
<feature type="compositionally biased region" description="Low complexity" evidence="1">
    <location>
        <begin position="85"/>
        <end position="95"/>
    </location>
</feature>